<dbReference type="Gene3D" id="3.30.2090.10">
    <property type="entry name" value="Multidrug efflux transporter AcrB TolC docking domain, DN and DC subdomains"/>
    <property type="match status" value="2"/>
</dbReference>
<gene>
    <name evidence="2" type="ORF">U27_02818</name>
</gene>
<dbReference type="Pfam" id="PF00873">
    <property type="entry name" value="ACR_tran"/>
    <property type="match status" value="1"/>
</dbReference>
<dbReference type="eggNOG" id="COG0841">
    <property type="taxonomic scope" value="Bacteria"/>
</dbReference>
<dbReference type="PRINTS" id="PR00702">
    <property type="entry name" value="ACRIFLAVINRP"/>
</dbReference>
<keyword evidence="1" id="KW-0812">Transmembrane</keyword>
<feature type="transmembrane region" description="Helical" evidence="1">
    <location>
        <begin position="461"/>
        <end position="484"/>
    </location>
</feature>
<sequence length="1049" mass="115442">MNFIRLFTRRPVTTIMFFGMLLMFGIYSYLNLAKDQFPDIEIPFVLVTTVYPGAGPEEVETQVTKKIEEAVASVSGLKTQESISQENLSIVVAEFELSVDPDVAENDVRSKIDQIVSDLPDDAEKPATAQYDLGAEPIAQIAVLASRPVEEIYQLVDEKMVDRFTQIKGLAKVDVFGKKEREIVISVSSKKLEAFGLSIVDVNDMIAAFNMKLPAGRVIEGEQEINIKLQGDFPSLEAIELLEIPTSNGIIRLSDVATVEDSFEEVRSMARMNGESAIGISLTKASDANTLEIMKQVRKLVQQLQQEIPPDYQLVIAKDKSTVIRDSVNDVISNLGLGILITAGILLLFLHDVRVTMIATITLPVAVIATFTLMWVSGYTANMVSLMALALSVGVLVANVIVVLENIQRHLKETGESPLNASESGTSEIMLAVFGSALTNMAVFIPIGTMSSMVGRIFKEFGFTTVYATLFSLLLSFTLTPMLASRMMKRYGEHKGLLAWFGKYWETLYAFVERRYADTLKIALRFRWLTILTAVLLFVASFISVKWIGAEFITEADEGEVSISIEKAVDESLEGTSYTMLLLEERLKTLPYIDRFYATMGGDEGSTTGVNEGSITVTLIPRDLRTITTEQAAVEFRRLFADIPGIKLTIEPASSSPGSGEKPVSIDIIGQNTEELFAVSDQLMAILKQIPGAVDVDMNWRMGKPEVRVTPDYRRCADYGITSAQLAVILRTSFSGNVGSTYRVSGEEYDIRVRLSEEDRTDAAAIGALPIQTPKGMVRLDALSKIAFVDGPSKIYRTDRQRSVTIGANVAVGANVGKIVQGVQARMEEVSVPAGITIQWAGDTEMMVEAGIDMGIALFLAVAMTYMLLSILLESAIHSLTIMSTVPLALIGILVSLAITGKTLNIFSVMGTIMLVGIVVNNGILMIDYLEELRRRGQRWRDVIVPACAVKLRPILMTNVAIMFSMLPMALGLGQGGEMRSPMAIVSIGGMFSSTFMTLYIIPALYCIIESFREYIGHRHRRDIDHEKGLKDYPKEFSQPERELLPENV</sequence>
<dbReference type="GO" id="GO:0005886">
    <property type="term" value="C:plasma membrane"/>
    <property type="evidence" value="ECO:0007669"/>
    <property type="project" value="TreeGrafter"/>
</dbReference>
<feature type="transmembrane region" description="Helical" evidence="1">
    <location>
        <begin position="880"/>
        <end position="900"/>
    </location>
</feature>
<dbReference type="GO" id="GO:0042910">
    <property type="term" value="F:xenobiotic transmembrane transporter activity"/>
    <property type="evidence" value="ECO:0007669"/>
    <property type="project" value="TreeGrafter"/>
</dbReference>
<feature type="transmembrane region" description="Helical" evidence="1">
    <location>
        <begin position="983"/>
        <end position="1009"/>
    </location>
</feature>
<dbReference type="SUPFAM" id="SSF82714">
    <property type="entry name" value="Multidrug efflux transporter AcrB TolC docking domain, DN and DC subdomains"/>
    <property type="match status" value="2"/>
</dbReference>
<proteinExistence type="predicted"/>
<feature type="transmembrane region" description="Helical" evidence="1">
    <location>
        <begin position="528"/>
        <end position="548"/>
    </location>
</feature>
<organism evidence="2">
    <name type="scientific">Vecturithrix granuli</name>
    <dbReference type="NCBI Taxonomy" id="1499967"/>
    <lineage>
        <taxon>Bacteria</taxon>
        <taxon>Candidatus Moduliflexota</taxon>
        <taxon>Candidatus Vecturitrichia</taxon>
        <taxon>Candidatus Vecturitrichales</taxon>
        <taxon>Candidatus Vecturitrichaceae</taxon>
        <taxon>Candidatus Vecturithrix</taxon>
    </lineage>
</organism>
<dbReference type="SUPFAM" id="SSF82693">
    <property type="entry name" value="Multidrug efflux transporter AcrB pore domain, PN1, PN2, PC1 and PC2 subdomains"/>
    <property type="match status" value="2"/>
</dbReference>
<dbReference type="HOGENOM" id="CLU_002755_1_2_0"/>
<name>A0A081BU52_VECG1</name>
<evidence type="ECO:0000256" key="1">
    <source>
        <dbReference type="SAM" id="Phobius"/>
    </source>
</evidence>
<dbReference type="Gene3D" id="3.30.70.1430">
    <property type="entry name" value="Multidrug efflux transporter AcrB pore domain"/>
    <property type="match status" value="2"/>
</dbReference>
<feature type="transmembrane region" description="Helical" evidence="1">
    <location>
        <begin position="357"/>
        <end position="377"/>
    </location>
</feature>
<keyword evidence="1" id="KW-0472">Membrane</keyword>
<dbReference type="STRING" id="1499967.U27_02818"/>
<dbReference type="InterPro" id="IPR027463">
    <property type="entry name" value="AcrB_DN_DC_subdom"/>
</dbReference>
<evidence type="ECO:0000313" key="3">
    <source>
        <dbReference type="Proteomes" id="UP000030661"/>
    </source>
</evidence>
<keyword evidence="3" id="KW-1185">Reference proteome</keyword>
<feature type="transmembrane region" description="Helical" evidence="1">
    <location>
        <begin position="331"/>
        <end position="350"/>
    </location>
</feature>
<dbReference type="Gene3D" id="3.30.70.1320">
    <property type="entry name" value="Multidrug efflux transporter AcrB pore domain like"/>
    <property type="match status" value="1"/>
</dbReference>
<dbReference type="SUPFAM" id="SSF82866">
    <property type="entry name" value="Multidrug efflux transporter AcrB transmembrane domain"/>
    <property type="match status" value="2"/>
</dbReference>
<dbReference type="PANTHER" id="PTHR32063:SF0">
    <property type="entry name" value="SWARMING MOTILITY PROTEIN SWRC"/>
    <property type="match status" value="1"/>
</dbReference>
<feature type="transmembrane region" description="Helical" evidence="1">
    <location>
        <begin position="383"/>
        <end position="404"/>
    </location>
</feature>
<evidence type="ECO:0000313" key="2">
    <source>
        <dbReference type="EMBL" id="GAK55857.1"/>
    </source>
</evidence>
<dbReference type="Proteomes" id="UP000030661">
    <property type="component" value="Unassembled WGS sequence"/>
</dbReference>
<protein>
    <submittedName>
        <fullName evidence="2">Acriflavin resistance protein</fullName>
    </submittedName>
</protein>
<dbReference type="EMBL" id="DF820464">
    <property type="protein sequence ID" value="GAK55857.1"/>
    <property type="molecule type" value="Genomic_DNA"/>
</dbReference>
<dbReference type="PANTHER" id="PTHR32063">
    <property type="match status" value="1"/>
</dbReference>
<feature type="transmembrane region" description="Helical" evidence="1">
    <location>
        <begin position="906"/>
        <end position="930"/>
    </location>
</feature>
<dbReference type="InterPro" id="IPR001036">
    <property type="entry name" value="Acrflvin-R"/>
</dbReference>
<dbReference type="AlphaFoldDB" id="A0A081BU52"/>
<feature type="transmembrane region" description="Helical" evidence="1">
    <location>
        <begin position="429"/>
        <end position="449"/>
    </location>
</feature>
<feature type="transmembrane region" description="Helical" evidence="1">
    <location>
        <begin position="12"/>
        <end position="30"/>
    </location>
</feature>
<dbReference type="Gene3D" id="3.30.70.1440">
    <property type="entry name" value="Multidrug efflux transporter AcrB pore domain"/>
    <property type="match status" value="1"/>
</dbReference>
<feature type="transmembrane region" description="Helical" evidence="1">
    <location>
        <begin position="854"/>
        <end position="873"/>
    </location>
</feature>
<feature type="transmembrane region" description="Helical" evidence="1">
    <location>
        <begin position="950"/>
        <end position="971"/>
    </location>
</feature>
<keyword evidence="1" id="KW-1133">Transmembrane helix</keyword>
<dbReference type="Gene3D" id="1.20.1640.10">
    <property type="entry name" value="Multidrug efflux transporter AcrB transmembrane domain"/>
    <property type="match status" value="2"/>
</dbReference>
<accession>A0A081BU52</accession>
<reference evidence="2" key="1">
    <citation type="journal article" date="2015" name="PeerJ">
        <title>First genomic representation of candidate bacterial phylum KSB3 points to enhanced environmental sensing as a trigger of wastewater bulking.</title>
        <authorList>
            <person name="Sekiguchi Y."/>
            <person name="Ohashi A."/>
            <person name="Parks D.H."/>
            <person name="Yamauchi T."/>
            <person name="Tyson G.W."/>
            <person name="Hugenholtz P."/>
        </authorList>
    </citation>
    <scope>NUCLEOTIDE SEQUENCE [LARGE SCALE GENOMIC DNA]</scope>
</reference>